<name>A0A0E9XDN3_ANGAN</name>
<reference evidence="1" key="2">
    <citation type="journal article" date="2015" name="Fish Shellfish Immunol.">
        <title>Early steps in the European eel (Anguilla anguilla)-Vibrio vulnificus interaction in the gills: Role of the RtxA13 toxin.</title>
        <authorList>
            <person name="Callol A."/>
            <person name="Pajuelo D."/>
            <person name="Ebbesson L."/>
            <person name="Teles M."/>
            <person name="MacKenzie S."/>
            <person name="Amaro C."/>
        </authorList>
    </citation>
    <scope>NUCLEOTIDE SEQUENCE</scope>
</reference>
<protein>
    <submittedName>
        <fullName evidence="1">Uncharacterized protein</fullName>
    </submittedName>
</protein>
<dbReference type="EMBL" id="GBXM01008006">
    <property type="protein sequence ID" value="JAI00572.1"/>
    <property type="molecule type" value="Transcribed_RNA"/>
</dbReference>
<evidence type="ECO:0000313" key="1">
    <source>
        <dbReference type="EMBL" id="JAI00572.1"/>
    </source>
</evidence>
<reference evidence="1" key="1">
    <citation type="submission" date="2014-11" db="EMBL/GenBank/DDBJ databases">
        <authorList>
            <person name="Amaro Gonzalez C."/>
        </authorList>
    </citation>
    <scope>NUCLEOTIDE SEQUENCE</scope>
</reference>
<dbReference type="AlphaFoldDB" id="A0A0E9XDN3"/>
<organism evidence="1">
    <name type="scientific">Anguilla anguilla</name>
    <name type="common">European freshwater eel</name>
    <name type="synonym">Muraena anguilla</name>
    <dbReference type="NCBI Taxonomy" id="7936"/>
    <lineage>
        <taxon>Eukaryota</taxon>
        <taxon>Metazoa</taxon>
        <taxon>Chordata</taxon>
        <taxon>Craniata</taxon>
        <taxon>Vertebrata</taxon>
        <taxon>Euteleostomi</taxon>
        <taxon>Actinopterygii</taxon>
        <taxon>Neopterygii</taxon>
        <taxon>Teleostei</taxon>
        <taxon>Anguilliformes</taxon>
        <taxon>Anguillidae</taxon>
        <taxon>Anguilla</taxon>
    </lineage>
</organism>
<proteinExistence type="predicted"/>
<accession>A0A0E9XDN3</accession>
<sequence>MYQQSEKYTTSKSASSWKLQQCKNNNNNVTFPVQMHKLHYLSLS</sequence>